<dbReference type="GO" id="GO:0003723">
    <property type="term" value="F:RNA binding"/>
    <property type="evidence" value="ECO:0007669"/>
    <property type="project" value="InterPro"/>
</dbReference>
<organism evidence="1">
    <name type="scientific">Trypanosoma vivax (strain Y486)</name>
    <dbReference type="NCBI Taxonomy" id="1055687"/>
    <lineage>
        <taxon>Eukaryota</taxon>
        <taxon>Discoba</taxon>
        <taxon>Euglenozoa</taxon>
        <taxon>Kinetoplastea</taxon>
        <taxon>Metakinetoplastina</taxon>
        <taxon>Trypanosomatida</taxon>
        <taxon>Trypanosomatidae</taxon>
        <taxon>Trypanosoma</taxon>
        <taxon>Duttonella</taxon>
    </lineage>
</organism>
<dbReference type="InterPro" id="IPR020103">
    <property type="entry name" value="PsdUridine_synth_cat_dom_sf"/>
</dbReference>
<accession>G0TW50</accession>
<sequence length="370" mass="41206">MTSKTPSRRLTDVLRSNSKEVLRRNAAELARASASLTPEELETRFTRNQRLISPKSLCLLYDSTTLARWCVFAVYKPPFCPMRRAESYMNYHRVSVESFVSAALRSREVYPVLARELSPQEVNVRVVHDLDTLASGPVVVTIADRHEFSRTLKDFTMRYDVLVAGHSPLTEPREVAVEQLFTPPQGSSSSVADVEGQTASAVREECSAGTSGATASASLWASCRCTVQVKRNAYYAMHPVSFLEFVITSPPTSLPPCIESYVREHMETCVLGDPEATSVVKGFFGPSKSSKGVVELRGDCDFPRVFTHLREVSIRADVADAAGGVAGEKIIDFHCRNCFEPILQRERIYSLKRRRICLLDGSWAPDVEFL</sequence>
<dbReference type="VEuPathDB" id="TriTrypDB:TvY486_0503670"/>
<proteinExistence type="predicted"/>
<dbReference type="GO" id="GO:0001522">
    <property type="term" value="P:pseudouridine synthesis"/>
    <property type="evidence" value="ECO:0007669"/>
    <property type="project" value="InterPro"/>
</dbReference>
<reference evidence="1" key="1">
    <citation type="journal article" date="2012" name="Proc. Natl. Acad. Sci. U.S.A.">
        <title>Antigenic diversity is generated by distinct evolutionary mechanisms in African trypanosome species.</title>
        <authorList>
            <person name="Jackson A.P."/>
            <person name="Berry A."/>
            <person name="Aslett M."/>
            <person name="Allison H.C."/>
            <person name="Burton P."/>
            <person name="Vavrova-Anderson J."/>
            <person name="Brown R."/>
            <person name="Browne H."/>
            <person name="Corton N."/>
            <person name="Hauser H."/>
            <person name="Gamble J."/>
            <person name="Gilderthorp R."/>
            <person name="Marcello L."/>
            <person name="McQuillan J."/>
            <person name="Otto T.D."/>
            <person name="Quail M.A."/>
            <person name="Sanders M.J."/>
            <person name="van Tonder A."/>
            <person name="Ginger M.L."/>
            <person name="Field M.C."/>
            <person name="Barry J.D."/>
            <person name="Hertz-Fowler C."/>
            <person name="Berriman M."/>
        </authorList>
    </citation>
    <scope>NUCLEOTIDE SEQUENCE</scope>
    <source>
        <strain evidence="1">Y486</strain>
    </source>
</reference>
<dbReference type="OMA" id="HLREVRI"/>
<dbReference type="AlphaFoldDB" id="G0TW50"/>
<protein>
    <submittedName>
        <fullName evidence="1">Uncharacterized protein</fullName>
    </submittedName>
</protein>
<dbReference type="EMBL" id="HE573021">
    <property type="protein sequence ID" value="CCC48166.1"/>
    <property type="molecule type" value="Genomic_DNA"/>
</dbReference>
<name>G0TW50_TRYVY</name>
<dbReference type="SUPFAM" id="SSF55120">
    <property type="entry name" value="Pseudouridine synthase"/>
    <property type="match status" value="1"/>
</dbReference>
<gene>
    <name evidence="1" type="ORF">TVY486_0503670</name>
</gene>
<evidence type="ECO:0000313" key="1">
    <source>
        <dbReference type="EMBL" id="CCC48166.1"/>
    </source>
</evidence>
<dbReference type="GO" id="GO:0009982">
    <property type="term" value="F:pseudouridine synthase activity"/>
    <property type="evidence" value="ECO:0007669"/>
    <property type="project" value="InterPro"/>
</dbReference>